<name>A6IA71_RAT</name>
<dbReference type="EMBL" id="CH473957">
    <property type="protein sequence ID" value="EDL90989.1"/>
    <property type="molecule type" value="Genomic_DNA"/>
</dbReference>
<accession>A6IA71</accession>
<reference evidence="2" key="1">
    <citation type="submission" date="2005-09" db="EMBL/GenBank/DDBJ databases">
        <authorList>
            <person name="Mural R.J."/>
            <person name="Li P.W."/>
            <person name="Adams M.D."/>
            <person name="Amanatides P.G."/>
            <person name="Baden-Tillson H."/>
            <person name="Barnstead M."/>
            <person name="Chin S.H."/>
            <person name="Dew I."/>
            <person name="Evans C.A."/>
            <person name="Ferriera S."/>
            <person name="Flanigan M."/>
            <person name="Fosler C."/>
            <person name="Glodek A."/>
            <person name="Gu Z."/>
            <person name="Holt R.A."/>
            <person name="Jennings D."/>
            <person name="Kraft C.L."/>
            <person name="Lu F."/>
            <person name="Nguyen T."/>
            <person name="Nusskern D.R."/>
            <person name="Pfannkoch C.M."/>
            <person name="Sitter C."/>
            <person name="Sutton G.G."/>
            <person name="Venter J.C."/>
            <person name="Wang Z."/>
            <person name="Woodage T."/>
            <person name="Zheng X.H."/>
            <person name="Zhong F."/>
        </authorList>
    </citation>
    <scope>NUCLEOTIDE SEQUENCE [LARGE SCALE GENOMIC DNA]</scope>
    <source>
        <strain>BN</strain>
        <strain evidence="2">Sprague-Dawley</strain>
    </source>
</reference>
<dbReference type="AlphaFoldDB" id="A6IA71"/>
<gene>
    <name evidence="1" type="ORF">rCG_56150</name>
</gene>
<proteinExistence type="predicted"/>
<evidence type="ECO:0000313" key="2">
    <source>
        <dbReference type="Proteomes" id="UP000234681"/>
    </source>
</evidence>
<dbReference type="Proteomes" id="UP000234681">
    <property type="component" value="Chromosome 4"/>
</dbReference>
<protein>
    <submittedName>
        <fullName evidence="1">RCG56150</fullName>
    </submittedName>
</protein>
<sequence length="33" mass="3974">MQERAVLSLLWRRISFCDYQKPQNTSQFSLTLL</sequence>
<organism evidence="1 2">
    <name type="scientific">Rattus norvegicus</name>
    <name type="common">Rat</name>
    <dbReference type="NCBI Taxonomy" id="10116"/>
    <lineage>
        <taxon>Eukaryota</taxon>
        <taxon>Metazoa</taxon>
        <taxon>Chordata</taxon>
        <taxon>Craniata</taxon>
        <taxon>Vertebrata</taxon>
        <taxon>Euteleostomi</taxon>
        <taxon>Mammalia</taxon>
        <taxon>Eutheria</taxon>
        <taxon>Euarchontoglires</taxon>
        <taxon>Glires</taxon>
        <taxon>Rodentia</taxon>
        <taxon>Myomorpha</taxon>
        <taxon>Muroidea</taxon>
        <taxon>Muridae</taxon>
        <taxon>Murinae</taxon>
        <taxon>Rattus</taxon>
    </lineage>
</organism>
<evidence type="ECO:0000313" key="1">
    <source>
        <dbReference type="EMBL" id="EDL90989.1"/>
    </source>
</evidence>